<keyword evidence="4" id="KW-1185">Reference proteome</keyword>
<keyword evidence="2" id="KW-0472">Membrane</keyword>
<feature type="compositionally biased region" description="Polar residues" evidence="1">
    <location>
        <begin position="97"/>
        <end position="106"/>
    </location>
</feature>
<accession>A0A9W8LA33</accession>
<evidence type="ECO:0000313" key="4">
    <source>
        <dbReference type="Proteomes" id="UP001140011"/>
    </source>
</evidence>
<reference evidence="3" key="1">
    <citation type="submission" date="2022-07" db="EMBL/GenBank/DDBJ databases">
        <title>Phylogenomic reconstructions and comparative analyses of Kickxellomycotina fungi.</title>
        <authorList>
            <person name="Reynolds N.K."/>
            <person name="Stajich J.E."/>
            <person name="Barry K."/>
            <person name="Grigoriev I.V."/>
            <person name="Crous P."/>
            <person name="Smith M.E."/>
        </authorList>
    </citation>
    <scope>NUCLEOTIDE SEQUENCE</scope>
    <source>
        <strain evidence="3">BCRC 34297</strain>
    </source>
</reference>
<name>A0A9W8LA33_9FUNG</name>
<proteinExistence type="predicted"/>
<feature type="compositionally biased region" description="Polar residues" evidence="1">
    <location>
        <begin position="62"/>
        <end position="71"/>
    </location>
</feature>
<comment type="caution">
    <text evidence="3">The sequence shown here is derived from an EMBL/GenBank/DDBJ whole genome shotgun (WGS) entry which is preliminary data.</text>
</comment>
<keyword evidence="2" id="KW-1133">Transmembrane helix</keyword>
<gene>
    <name evidence="3" type="ORF">GGI19_002696</name>
</gene>
<evidence type="ECO:0000313" key="3">
    <source>
        <dbReference type="EMBL" id="KAJ2754055.1"/>
    </source>
</evidence>
<feature type="region of interest" description="Disordered" evidence="1">
    <location>
        <begin position="193"/>
        <end position="257"/>
    </location>
</feature>
<protein>
    <submittedName>
        <fullName evidence="3">Uncharacterized protein</fullName>
    </submittedName>
</protein>
<organism evidence="3 4">
    <name type="scientific">Coemansia pectinata</name>
    <dbReference type="NCBI Taxonomy" id="1052879"/>
    <lineage>
        <taxon>Eukaryota</taxon>
        <taxon>Fungi</taxon>
        <taxon>Fungi incertae sedis</taxon>
        <taxon>Zoopagomycota</taxon>
        <taxon>Kickxellomycotina</taxon>
        <taxon>Kickxellomycetes</taxon>
        <taxon>Kickxellales</taxon>
        <taxon>Kickxellaceae</taxon>
        <taxon>Coemansia</taxon>
    </lineage>
</organism>
<dbReference type="AlphaFoldDB" id="A0A9W8LA33"/>
<feature type="compositionally biased region" description="Basic and acidic residues" evidence="1">
    <location>
        <begin position="107"/>
        <end position="122"/>
    </location>
</feature>
<feature type="compositionally biased region" description="Basic and acidic residues" evidence="1">
    <location>
        <begin position="83"/>
        <end position="93"/>
    </location>
</feature>
<feature type="compositionally biased region" description="Low complexity" evidence="1">
    <location>
        <begin position="224"/>
        <end position="246"/>
    </location>
</feature>
<evidence type="ECO:0000256" key="1">
    <source>
        <dbReference type="SAM" id="MobiDB-lite"/>
    </source>
</evidence>
<evidence type="ECO:0000256" key="2">
    <source>
        <dbReference type="SAM" id="Phobius"/>
    </source>
</evidence>
<sequence>MKHNEGYDRNYKANIDSGYYGNVTYQQGNDVVQQQEQVHEQQQVFDQEQFHQPGFNLPHEYPSQQPFNSGYEQGARYPNQPPLHHDFEQHPELGNDWNYNGNQQNGRPDELHRGYESGHDSGYDSTDGYGMERGMKEVGQKIARPFVKKDEYGENKYDKRNIALAAVAAGVVAVGTAVAVKKGLEYYRSKDDEERDVQIGGGSGYNDAHSYYPSSNAPPYPGDSEPYPNNSEPYPNNSGSYPNNSGHYPSSEHYGSS</sequence>
<feature type="transmembrane region" description="Helical" evidence="2">
    <location>
        <begin position="162"/>
        <end position="180"/>
    </location>
</feature>
<dbReference type="OrthoDB" id="5537625at2759"/>
<feature type="region of interest" description="Disordered" evidence="1">
    <location>
        <begin position="52"/>
        <end position="129"/>
    </location>
</feature>
<dbReference type="EMBL" id="JANBUH010000143">
    <property type="protein sequence ID" value="KAJ2754055.1"/>
    <property type="molecule type" value="Genomic_DNA"/>
</dbReference>
<dbReference type="Proteomes" id="UP001140011">
    <property type="component" value="Unassembled WGS sequence"/>
</dbReference>
<keyword evidence="2" id="KW-0812">Transmembrane</keyword>